<comment type="catalytic activity">
    <reaction evidence="3">
        <text>[protein]-L-glutamate 5-O-methyl ester + H2O = L-glutamyl-[protein] + methanol + H(+)</text>
        <dbReference type="Rhea" id="RHEA:23236"/>
        <dbReference type="Rhea" id="RHEA-COMP:10208"/>
        <dbReference type="Rhea" id="RHEA-COMP:10311"/>
        <dbReference type="ChEBI" id="CHEBI:15377"/>
        <dbReference type="ChEBI" id="CHEBI:15378"/>
        <dbReference type="ChEBI" id="CHEBI:17790"/>
        <dbReference type="ChEBI" id="CHEBI:29973"/>
        <dbReference type="ChEBI" id="CHEBI:82795"/>
        <dbReference type="EC" id="3.1.1.61"/>
    </reaction>
</comment>
<dbReference type="GO" id="GO:0005737">
    <property type="term" value="C:cytoplasm"/>
    <property type="evidence" value="ECO:0007669"/>
    <property type="project" value="InterPro"/>
</dbReference>
<dbReference type="Proteomes" id="UP000515349">
    <property type="component" value="Chromosome"/>
</dbReference>
<evidence type="ECO:0000256" key="4">
    <source>
        <dbReference type="PROSITE-ProRule" id="PRU00050"/>
    </source>
</evidence>
<evidence type="ECO:0000313" key="9">
    <source>
        <dbReference type="Proteomes" id="UP000539710"/>
    </source>
</evidence>
<keyword evidence="1 4" id="KW-0378">Hydrolase</keyword>
<name>A0A7D7QYL9_9FLAO</name>
<dbReference type="InterPro" id="IPR000673">
    <property type="entry name" value="Sig_transdc_resp-reg_Me-estase"/>
</dbReference>
<dbReference type="Gene3D" id="3.40.50.180">
    <property type="entry name" value="Methylesterase CheB, C-terminal domain"/>
    <property type="match status" value="1"/>
</dbReference>
<dbReference type="RefSeq" id="WP_181885850.1">
    <property type="nucleotide sequence ID" value="NZ_CP059472.1"/>
</dbReference>
<dbReference type="GO" id="GO:0006935">
    <property type="term" value="P:chemotaxis"/>
    <property type="evidence" value="ECO:0007669"/>
    <property type="project" value="UniProtKB-UniRule"/>
</dbReference>
<feature type="domain" description="CheB-type methylesterase" evidence="5">
    <location>
        <begin position="1"/>
        <end position="188"/>
    </location>
</feature>
<evidence type="ECO:0000313" key="6">
    <source>
        <dbReference type="EMBL" id="MBA5245728.1"/>
    </source>
</evidence>
<dbReference type="PANTHER" id="PTHR42872">
    <property type="entry name" value="PROTEIN-GLUTAMATE METHYLESTERASE/PROTEIN-GLUTAMINE GLUTAMINASE"/>
    <property type="match status" value="1"/>
</dbReference>
<dbReference type="EC" id="3.1.1.61" evidence="2"/>
<dbReference type="EMBL" id="JACEUX010000001">
    <property type="protein sequence ID" value="MBA5245728.1"/>
    <property type="molecule type" value="Genomic_DNA"/>
</dbReference>
<dbReference type="PROSITE" id="PS50122">
    <property type="entry name" value="CHEB"/>
    <property type="match status" value="1"/>
</dbReference>
<reference evidence="9" key="2">
    <citation type="submission" date="2020-07" db="EMBL/GenBank/DDBJ databases">
        <title>Flavobacterium sp. xlx-214.</title>
        <authorList>
            <person name="Yang C."/>
        </authorList>
    </citation>
    <scope>NUCLEOTIDE SEQUENCE [LARGE SCALE GENOMIC DNA]</scope>
    <source>
        <strain evidence="9">CX-624</strain>
    </source>
</reference>
<sequence length="188" mass="20081">MTKCEALIIGGSAGSLEVLLKMLPGLNPALPFPVIIVLHRMPGKDSILTDLLAAKTQLRVKEVDEKDALEPSTIYIAPPNYHLLIENNRTFSLDASEKVNFSRPSLDVSFESAADVFGKNMAGLLLSGANSDGTAGLKIIAQQGGKVLVQNPLTAVVNYMPAHALEQIEADAILTPDEMPGYINSLTN</sequence>
<evidence type="ECO:0000259" key="5">
    <source>
        <dbReference type="PROSITE" id="PS50122"/>
    </source>
</evidence>
<evidence type="ECO:0000256" key="3">
    <source>
        <dbReference type="ARBA" id="ARBA00048267"/>
    </source>
</evidence>
<gene>
    <name evidence="7" type="ORF">H1R16_02320</name>
    <name evidence="6" type="ORF">H2507_00950</name>
</gene>
<dbReference type="GO" id="GO:0000156">
    <property type="term" value="F:phosphorelay response regulator activity"/>
    <property type="evidence" value="ECO:0007669"/>
    <property type="project" value="InterPro"/>
</dbReference>
<dbReference type="CDD" id="cd16433">
    <property type="entry name" value="CheB"/>
    <property type="match status" value="1"/>
</dbReference>
<feature type="active site" evidence="4">
    <location>
        <position position="12"/>
    </location>
</feature>
<dbReference type="KEGG" id="cbau:H1R16_02320"/>
<dbReference type="GO" id="GO:0008984">
    <property type="term" value="F:protein-glutamate methylesterase activity"/>
    <property type="evidence" value="ECO:0007669"/>
    <property type="project" value="UniProtKB-EC"/>
</dbReference>
<accession>A0A7D7QYL9</accession>
<evidence type="ECO:0000313" key="7">
    <source>
        <dbReference type="EMBL" id="QMS98866.1"/>
    </source>
</evidence>
<organism evidence="7 8">
    <name type="scientific">Marnyiella aurantia</name>
    <dbReference type="NCBI Taxonomy" id="2758037"/>
    <lineage>
        <taxon>Bacteria</taxon>
        <taxon>Pseudomonadati</taxon>
        <taxon>Bacteroidota</taxon>
        <taxon>Flavobacteriia</taxon>
        <taxon>Flavobacteriales</taxon>
        <taxon>Weeksellaceae</taxon>
        <taxon>Marnyiella</taxon>
    </lineage>
</organism>
<evidence type="ECO:0000256" key="2">
    <source>
        <dbReference type="ARBA" id="ARBA00039140"/>
    </source>
</evidence>
<feature type="active site" evidence="4">
    <location>
        <position position="132"/>
    </location>
</feature>
<keyword evidence="9" id="KW-1185">Reference proteome</keyword>
<dbReference type="Proteomes" id="UP000539710">
    <property type="component" value="Unassembled WGS sequence"/>
</dbReference>
<feature type="active site" evidence="4">
    <location>
        <position position="39"/>
    </location>
</feature>
<evidence type="ECO:0000313" key="8">
    <source>
        <dbReference type="Proteomes" id="UP000515349"/>
    </source>
</evidence>
<dbReference type="InterPro" id="IPR035909">
    <property type="entry name" value="CheB_C"/>
</dbReference>
<protein>
    <recommendedName>
        <fullName evidence="2">protein-glutamate methylesterase</fullName>
        <ecNumber evidence="2">3.1.1.61</ecNumber>
    </recommendedName>
</protein>
<dbReference type="EMBL" id="CP059472">
    <property type="protein sequence ID" value="QMS98866.1"/>
    <property type="molecule type" value="Genomic_DNA"/>
</dbReference>
<dbReference type="AlphaFoldDB" id="A0A7D7QYL9"/>
<evidence type="ECO:0000256" key="1">
    <source>
        <dbReference type="ARBA" id="ARBA00022801"/>
    </source>
</evidence>
<reference evidence="7 8" key="1">
    <citation type="submission" date="2020-07" db="EMBL/GenBank/DDBJ databases">
        <title>Chryseobacterium sp.cx-624.</title>
        <authorList>
            <person name="Yang C."/>
        </authorList>
    </citation>
    <scope>NUCLEOTIDE SEQUENCE [LARGE SCALE GENOMIC DNA]</scope>
    <source>
        <strain evidence="7">Cx-624</strain>
        <strain evidence="8">cx-624</strain>
    </source>
</reference>
<keyword evidence="4" id="KW-0145">Chemotaxis</keyword>
<dbReference type="PANTHER" id="PTHR42872:SF6">
    <property type="entry name" value="PROTEIN-GLUTAMATE METHYLESTERASE_PROTEIN-GLUTAMINE GLUTAMINASE"/>
    <property type="match status" value="1"/>
</dbReference>
<reference evidence="6" key="3">
    <citation type="submission" date="2020-07" db="EMBL/GenBank/DDBJ databases">
        <authorList>
            <person name="Yang C."/>
        </authorList>
    </citation>
    <scope>NUCLEOTIDE SEQUENCE</scope>
    <source>
        <strain evidence="6">Cx-624</strain>
    </source>
</reference>
<proteinExistence type="predicted"/>
<dbReference type="SUPFAM" id="SSF52738">
    <property type="entry name" value="Methylesterase CheB, C-terminal domain"/>
    <property type="match status" value="1"/>
</dbReference>
<dbReference type="Pfam" id="PF01339">
    <property type="entry name" value="CheB_methylest"/>
    <property type="match status" value="1"/>
</dbReference>